<keyword evidence="3" id="KW-1185">Reference proteome</keyword>
<name>A0A845QF82_9FIRM</name>
<gene>
    <name evidence="2" type="ORF">D0435_02020</name>
</gene>
<feature type="transmembrane region" description="Helical" evidence="1">
    <location>
        <begin position="188"/>
        <end position="206"/>
    </location>
</feature>
<dbReference type="InterPro" id="IPR000462">
    <property type="entry name" value="CDP-OH_P_trans"/>
</dbReference>
<keyword evidence="1" id="KW-0472">Membrane</keyword>
<dbReference type="Proteomes" id="UP000446866">
    <property type="component" value="Unassembled WGS sequence"/>
</dbReference>
<dbReference type="Pfam" id="PF01066">
    <property type="entry name" value="CDP-OH_P_transf"/>
    <property type="match status" value="1"/>
</dbReference>
<evidence type="ECO:0000256" key="1">
    <source>
        <dbReference type="SAM" id="Phobius"/>
    </source>
</evidence>
<feature type="transmembrane region" description="Helical" evidence="1">
    <location>
        <begin position="158"/>
        <end position="176"/>
    </location>
</feature>
<evidence type="ECO:0000313" key="2">
    <source>
        <dbReference type="EMBL" id="NBH60452.1"/>
    </source>
</evidence>
<dbReference type="AlphaFoldDB" id="A0A845QF82"/>
<dbReference type="GO" id="GO:0016020">
    <property type="term" value="C:membrane"/>
    <property type="evidence" value="ECO:0007669"/>
    <property type="project" value="InterPro"/>
</dbReference>
<keyword evidence="2" id="KW-0808">Transferase</keyword>
<reference evidence="2 3" key="1">
    <citation type="submission" date="2018-08" db="EMBL/GenBank/DDBJ databases">
        <title>Murine metabolic-syndrome-specific gut microbial biobank.</title>
        <authorList>
            <person name="Liu C."/>
        </authorList>
    </citation>
    <scope>NUCLEOTIDE SEQUENCE [LARGE SCALE GENOMIC DNA]</scope>
    <source>
        <strain evidence="2 3">28</strain>
    </source>
</reference>
<feature type="transmembrane region" description="Helical" evidence="1">
    <location>
        <begin position="72"/>
        <end position="92"/>
    </location>
</feature>
<dbReference type="GO" id="GO:0008654">
    <property type="term" value="P:phospholipid biosynthetic process"/>
    <property type="evidence" value="ECO:0007669"/>
    <property type="project" value="InterPro"/>
</dbReference>
<keyword evidence="1" id="KW-1133">Transmembrane helix</keyword>
<feature type="transmembrane region" description="Helical" evidence="1">
    <location>
        <begin position="131"/>
        <end position="152"/>
    </location>
</feature>
<organism evidence="2 3">
    <name type="scientific">Anaerotruncus colihominis</name>
    <dbReference type="NCBI Taxonomy" id="169435"/>
    <lineage>
        <taxon>Bacteria</taxon>
        <taxon>Bacillati</taxon>
        <taxon>Bacillota</taxon>
        <taxon>Clostridia</taxon>
        <taxon>Eubacteriales</taxon>
        <taxon>Oscillospiraceae</taxon>
        <taxon>Anaerotruncus</taxon>
    </lineage>
</organism>
<comment type="caution">
    <text evidence="2">The sequence shown here is derived from an EMBL/GenBank/DDBJ whole genome shotgun (WGS) entry which is preliminary data.</text>
</comment>
<feature type="transmembrane region" description="Helical" evidence="1">
    <location>
        <begin position="98"/>
        <end position="119"/>
    </location>
</feature>
<dbReference type="GO" id="GO:0016780">
    <property type="term" value="F:phosphotransferase activity, for other substituted phosphate groups"/>
    <property type="evidence" value="ECO:0007669"/>
    <property type="project" value="InterPro"/>
</dbReference>
<sequence length="215" mass="23715">MIGFYNYTVILTYMSLLSAMIGMTFATTGHFKMAVFCLALSGFFDMFDGKVARRKLDRTDDEKLFGIQLDSLCDVVAFGALPGLLCYCLGVRGSLGMLAIGFYCICGVIRLAFFNVIETNNFFSEEEHEKVYHGLPITSIAVILPLIFLLRFVVTTRAFVLILIVMLFGTGTLFIADFKMKKPSNKVLALLVLIVAAAIAVTFAYSKHLLPAALV</sequence>
<dbReference type="InterPro" id="IPR043130">
    <property type="entry name" value="CDP-OH_PTrfase_TM_dom"/>
</dbReference>
<dbReference type="EMBL" id="QXWK01000002">
    <property type="protein sequence ID" value="NBH60452.1"/>
    <property type="molecule type" value="Genomic_DNA"/>
</dbReference>
<protein>
    <submittedName>
        <fullName evidence="2">CDP-diacylglycerol--serine O-phosphatidyltransferase</fullName>
    </submittedName>
</protein>
<dbReference type="RefSeq" id="WP_160200755.1">
    <property type="nucleotide sequence ID" value="NZ_QXWK01000002.1"/>
</dbReference>
<accession>A0A845QF82</accession>
<keyword evidence="1" id="KW-0812">Transmembrane</keyword>
<dbReference type="Gene3D" id="1.20.120.1760">
    <property type="match status" value="1"/>
</dbReference>
<evidence type="ECO:0000313" key="3">
    <source>
        <dbReference type="Proteomes" id="UP000446866"/>
    </source>
</evidence>
<proteinExistence type="predicted"/>
<feature type="transmembrane region" description="Helical" evidence="1">
    <location>
        <begin position="7"/>
        <end position="27"/>
    </location>
</feature>